<protein>
    <submittedName>
        <fullName evidence="1">Uncharacterized protein</fullName>
    </submittedName>
</protein>
<dbReference type="AlphaFoldDB" id="A0A147GRX3"/>
<reference evidence="1 2" key="1">
    <citation type="journal article" date="2016" name="Front. Microbiol.">
        <title>Genomic Resource of Rice Seed Associated Bacteria.</title>
        <authorList>
            <person name="Midha S."/>
            <person name="Bansal K."/>
            <person name="Sharma S."/>
            <person name="Kumar N."/>
            <person name="Patil P.P."/>
            <person name="Chaudhry V."/>
            <person name="Patil P.B."/>
        </authorList>
    </citation>
    <scope>NUCLEOTIDE SEQUENCE [LARGE SCALE GENOMIC DNA]</scope>
    <source>
        <strain evidence="1 2">NS331</strain>
    </source>
</reference>
<comment type="caution">
    <text evidence="1">The sequence shown here is derived from an EMBL/GenBank/DDBJ whole genome shotgun (WGS) entry which is preliminary data.</text>
</comment>
<dbReference type="Gene3D" id="2.30.110.20">
    <property type="entry name" value="Hcp1-like"/>
    <property type="match status" value="1"/>
</dbReference>
<dbReference type="PATRIC" id="fig|433924.3.peg.4950"/>
<accession>A0A147GRX3</accession>
<dbReference type="SUPFAM" id="SSF141452">
    <property type="entry name" value="Hcp1-like"/>
    <property type="match status" value="1"/>
</dbReference>
<keyword evidence="2" id="KW-1185">Reference proteome</keyword>
<gene>
    <name evidence="1" type="ORF">NS331_14340</name>
</gene>
<dbReference type="InterPro" id="IPR008514">
    <property type="entry name" value="T6SS_Hcp"/>
</dbReference>
<dbReference type="Proteomes" id="UP000072741">
    <property type="component" value="Unassembled WGS sequence"/>
</dbReference>
<organism evidence="1 2">
    <name type="scientific">Pseudacidovorax intermedius</name>
    <dbReference type="NCBI Taxonomy" id="433924"/>
    <lineage>
        <taxon>Bacteria</taxon>
        <taxon>Pseudomonadati</taxon>
        <taxon>Pseudomonadota</taxon>
        <taxon>Betaproteobacteria</taxon>
        <taxon>Burkholderiales</taxon>
        <taxon>Comamonadaceae</taxon>
        <taxon>Pseudacidovorax</taxon>
    </lineage>
</organism>
<sequence length="186" mass="20120">MAFNLDGVLDPDEALRLIEAMTADNGNDIVMALESRGTAVEGECQRPFADGRRRMDVAGYSFFMRTERSAGAARGQLELSGVHVVRRCDAATASLASLHQSQDPALKLTLSVFKAGGDNSGDAQPMLEFAIEKARIYSHALLVGGNPKEPWEVIGVAYQKLELRSAPQTREGIRGAVRTCTLEVRA</sequence>
<evidence type="ECO:0000313" key="1">
    <source>
        <dbReference type="EMBL" id="KTT19812.1"/>
    </source>
</evidence>
<dbReference type="Pfam" id="PF05638">
    <property type="entry name" value="T6SS_HCP"/>
    <property type="match status" value="1"/>
</dbReference>
<dbReference type="InterPro" id="IPR036624">
    <property type="entry name" value="Hcp1-lik_sf"/>
</dbReference>
<dbReference type="OrthoDB" id="8845653at2"/>
<dbReference type="EMBL" id="LDSL01000088">
    <property type="protein sequence ID" value="KTT19812.1"/>
    <property type="molecule type" value="Genomic_DNA"/>
</dbReference>
<name>A0A147GRX3_9BURK</name>
<evidence type="ECO:0000313" key="2">
    <source>
        <dbReference type="Proteomes" id="UP000072741"/>
    </source>
</evidence>
<proteinExistence type="predicted"/>
<dbReference type="RefSeq" id="WP_058642657.1">
    <property type="nucleotide sequence ID" value="NZ_LDSL01000088.1"/>
</dbReference>